<gene>
    <name evidence="3" type="ORF">NMP03_09450</name>
</gene>
<dbReference type="Proteomes" id="UP001058533">
    <property type="component" value="Chromosome"/>
</dbReference>
<dbReference type="InterPro" id="IPR016147">
    <property type="entry name" value="Pili_assmbl_chaperone_N"/>
</dbReference>
<keyword evidence="4" id="KW-1185">Reference proteome</keyword>
<protein>
    <submittedName>
        <fullName evidence="3">Fimbria/pilus periplasmic chaperone</fullName>
    </submittedName>
</protein>
<feature type="domain" description="Pili assembly chaperone N-terminal" evidence="2">
    <location>
        <begin position="42"/>
        <end position="154"/>
    </location>
</feature>
<keyword evidence="1" id="KW-0732">Signal</keyword>
<organism evidence="3 4">
    <name type="scientific">Sphingomonas qomolangmaensis</name>
    <dbReference type="NCBI Taxonomy" id="2918765"/>
    <lineage>
        <taxon>Bacteria</taxon>
        <taxon>Pseudomonadati</taxon>
        <taxon>Pseudomonadota</taxon>
        <taxon>Alphaproteobacteria</taxon>
        <taxon>Sphingomonadales</taxon>
        <taxon>Sphingomonadaceae</taxon>
        <taxon>Sphingomonas</taxon>
    </lineage>
</organism>
<dbReference type="PANTHER" id="PTHR30251">
    <property type="entry name" value="PILUS ASSEMBLY CHAPERONE"/>
    <property type="match status" value="1"/>
</dbReference>
<dbReference type="InterPro" id="IPR008962">
    <property type="entry name" value="PapD-like_sf"/>
</dbReference>
<dbReference type="InterPro" id="IPR013783">
    <property type="entry name" value="Ig-like_fold"/>
</dbReference>
<dbReference type="RefSeq" id="WP_256505118.1">
    <property type="nucleotide sequence ID" value="NZ_CP101740.1"/>
</dbReference>
<proteinExistence type="predicted"/>
<dbReference type="PANTHER" id="PTHR30251:SF4">
    <property type="entry name" value="SLR1668 PROTEIN"/>
    <property type="match status" value="1"/>
</dbReference>
<dbReference type="EMBL" id="CP101740">
    <property type="protein sequence ID" value="UUL81439.1"/>
    <property type="molecule type" value="Genomic_DNA"/>
</dbReference>
<dbReference type="Pfam" id="PF00345">
    <property type="entry name" value="PapD_N"/>
    <property type="match status" value="1"/>
</dbReference>
<name>A0ABY5L6J6_9SPHN</name>
<sequence length="252" mass="27131">MSTRMKITRSFVVVAAIATTAHVGAYDLKPIVFQLAPSGPGSSQAMMITNSHEVPIAIEVRAYGRKQLADGEDVLTPEDDDIVIYPPQMVIPPKTSQSFKVQWVGDPAPKHELSYRIVTNQLPIKFKRAESNGRVADVTMKYRYEAALYVVPKGATPSASLTSVTRVAEAGGAASLEVRIRSDGTLRAILDQPSLQLTTATGRILNLTGDQVKPLAGLNILPGVERVVRIPAPDGLETGALQGQLQTKYTTL</sequence>
<feature type="chain" id="PRO_5046014925" evidence="1">
    <location>
        <begin position="26"/>
        <end position="252"/>
    </location>
</feature>
<evidence type="ECO:0000313" key="4">
    <source>
        <dbReference type="Proteomes" id="UP001058533"/>
    </source>
</evidence>
<evidence type="ECO:0000313" key="3">
    <source>
        <dbReference type="EMBL" id="UUL81439.1"/>
    </source>
</evidence>
<feature type="signal peptide" evidence="1">
    <location>
        <begin position="1"/>
        <end position="25"/>
    </location>
</feature>
<dbReference type="InterPro" id="IPR050643">
    <property type="entry name" value="Periplasmic_pilus_chap"/>
</dbReference>
<reference evidence="3" key="1">
    <citation type="submission" date="2022-07" db="EMBL/GenBank/DDBJ databases">
        <title>Sphingomonas sp. nov., a novel bacterium isolated from the north slope of the Mount Everest.</title>
        <authorList>
            <person name="Cui X."/>
            <person name="Liu Y."/>
        </authorList>
    </citation>
    <scope>NUCLEOTIDE SEQUENCE</scope>
    <source>
        <strain evidence="3">S5-59</strain>
    </source>
</reference>
<evidence type="ECO:0000259" key="2">
    <source>
        <dbReference type="Pfam" id="PF00345"/>
    </source>
</evidence>
<evidence type="ECO:0000256" key="1">
    <source>
        <dbReference type="SAM" id="SignalP"/>
    </source>
</evidence>
<dbReference type="SUPFAM" id="SSF49354">
    <property type="entry name" value="PapD-like"/>
    <property type="match status" value="1"/>
</dbReference>
<dbReference type="Gene3D" id="2.60.40.10">
    <property type="entry name" value="Immunoglobulins"/>
    <property type="match status" value="1"/>
</dbReference>
<accession>A0ABY5L6J6</accession>